<dbReference type="EMBL" id="CADCWO010000195">
    <property type="protein sequence ID" value="CAA9585591.1"/>
    <property type="molecule type" value="Genomic_DNA"/>
</dbReference>
<accession>A0A6J4VQD8</accession>
<reference evidence="1" key="1">
    <citation type="submission" date="2020-02" db="EMBL/GenBank/DDBJ databases">
        <authorList>
            <person name="Meier V. D."/>
        </authorList>
    </citation>
    <scope>NUCLEOTIDE SEQUENCE</scope>
    <source>
        <strain evidence="1">AVDCRST_MAG81</strain>
    </source>
</reference>
<sequence length="49" mass="5804">MGIFRFLQSDRNWDIHCLTPMIEFLYHKALIVSQLKTNAERAILKKEAI</sequence>
<name>A0A6J4VQD8_9CYAN</name>
<protein>
    <submittedName>
        <fullName evidence="1">Uncharacterized protein</fullName>
    </submittedName>
</protein>
<evidence type="ECO:0000313" key="1">
    <source>
        <dbReference type="EMBL" id="CAA9585591.1"/>
    </source>
</evidence>
<dbReference type="AlphaFoldDB" id="A0A6J4VQD8"/>
<organism evidence="1">
    <name type="scientific">uncultured Synechococcales cyanobacterium</name>
    <dbReference type="NCBI Taxonomy" id="1936017"/>
    <lineage>
        <taxon>Bacteria</taxon>
        <taxon>Bacillati</taxon>
        <taxon>Cyanobacteriota</taxon>
        <taxon>Cyanophyceae</taxon>
        <taxon>Synechococcales</taxon>
        <taxon>environmental samples</taxon>
    </lineage>
</organism>
<proteinExistence type="predicted"/>
<gene>
    <name evidence="1" type="ORF">AVDCRST_MAG81-3732</name>
</gene>